<name>A0A074MIV0_ERYLO</name>
<organism evidence="1 2">
    <name type="scientific">Erythrobacter longus</name>
    <dbReference type="NCBI Taxonomy" id="1044"/>
    <lineage>
        <taxon>Bacteria</taxon>
        <taxon>Pseudomonadati</taxon>
        <taxon>Pseudomonadota</taxon>
        <taxon>Alphaproteobacteria</taxon>
        <taxon>Sphingomonadales</taxon>
        <taxon>Erythrobacteraceae</taxon>
        <taxon>Erythrobacter/Porphyrobacter group</taxon>
        <taxon>Erythrobacter</taxon>
    </lineage>
</organism>
<dbReference type="eggNOG" id="COG0451">
    <property type="taxonomic scope" value="Bacteria"/>
</dbReference>
<dbReference type="Gene3D" id="3.40.50.720">
    <property type="entry name" value="NAD(P)-binding Rossmann-like Domain"/>
    <property type="match status" value="1"/>
</dbReference>
<accession>A0A074MIV0</accession>
<dbReference type="AlphaFoldDB" id="A0A074MIV0"/>
<gene>
    <name evidence="1" type="ORF">EH31_03675</name>
</gene>
<evidence type="ECO:0000313" key="2">
    <source>
        <dbReference type="Proteomes" id="UP000027647"/>
    </source>
</evidence>
<keyword evidence="2" id="KW-1185">Reference proteome</keyword>
<protein>
    <recommendedName>
        <fullName evidence="3">Reductase</fullName>
    </recommendedName>
</protein>
<evidence type="ECO:0008006" key="3">
    <source>
        <dbReference type="Google" id="ProtNLM"/>
    </source>
</evidence>
<comment type="caution">
    <text evidence="1">The sequence shown here is derived from an EMBL/GenBank/DDBJ whole genome shotgun (WGS) entry which is preliminary data.</text>
</comment>
<dbReference type="RefSeq" id="WP_081853196.1">
    <property type="nucleotide sequence ID" value="NZ_JMIW01000001.1"/>
</dbReference>
<dbReference type="InterPro" id="IPR036291">
    <property type="entry name" value="NAD(P)-bd_dom_sf"/>
</dbReference>
<dbReference type="EMBL" id="JMIW01000001">
    <property type="protein sequence ID" value="KEO91783.1"/>
    <property type="molecule type" value="Genomic_DNA"/>
</dbReference>
<proteinExistence type="predicted"/>
<evidence type="ECO:0000313" key="1">
    <source>
        <dbReference type="EMBL" id="KEO91783.1"/>
    </source>
</evidence>
<dbReference type="SUPFAM" id="SSF51735">
    <property type="entry name" value="NAD(P)-binding Rossmann-fold domains"/>
    <property type="match status" value="1"/>
</dbReference>
<sequence>MARSVAIIGAGQIGYAAYHAFSSSGFECILFARTEPEWIGGWKGEFRPYVLGEDTAPEADIVLDTIAFDHGDVARYDPDKVGRYIAISSASVYCDDEGRTLDEGPVNGYPRFPDSIAEDQSIVSPGPETYSTRKVRMENKAREMFGERATILRPCAIYGAESRHPRELWFVKRFLDGRRRVPLIYEGQSQFQTTDAWWLGDMAVAAAEKELGGIFNVADQTAPTVTQIGQAIAQHMGTVIEIEPIEGTGPGFVGRTPWSLPLPMRVDASKAVEAIGEPATNYISQVKMAVDWLTEMNPTDWRAAFPQLAA</sequence>
<dbReference type="OrthoDB" id="7941246at2"/>
<dbReference type="STRING" id="1044.EH31_03675"/>
<dbReference type="Proteomes" id="UP000027647">
    <property type="component" value="Unassembled WGS sequence"/>
</dbReference>
<reference evidence="1 2" key="1">
    <citation type="submission" date="2014-04" db="EMBL/GenBank/DDBJ databases">
        <title>A comprehensive comparison of genomes of Erythrobacter spp. strains.</title>
        <authorList>
            <person name="Zheng Q."/>
        </authorList>
    </citation>
    <scope>NUCLEOTIDE SEQUENCE [LARGE SCALE GENOMIC DNA]</scope>
    <source>
        <strain evidence="1 2">DSM 6997</strain>
    </source>
</reference>